<accession>A0A233V6K9</accession>
<dbReference type="InterPro" id="IPR006669">
    <property type="entry name" value="MgtE_transporter"/>
</dbReference>
<keyword evidence="7 9" id="KW-0472">Membrane</keyword>
<dbReference type="Proteomes" id="UP000215413">
    <property type="component" value="Unassembled WGS sequence"/>
</dbReference>
<dbReference type="PROSITE" id="PS51371">
    <property type="entry name" value="CBS"/>
    <property type="match status" value="1"/>
</dbReference>
<evidence type="ECO:0000259" key="10">
    <source>
        <dbReference type="PROSITE" id="PS51371"/>
    </source>
</evidence>
<dbReference type="Pfam" id="PF03448">
    <property type="entry name" value="MgtE_N"/>
    <property type="match status" value="1"/>
</dbReference>
<keyword evidence="9" id="KW-1003">Cell membrane</keyword>
<feature type="transmembrane region" description="Helical" evidence="9">
    <location>
        <begin position="426"/>
        <end position="446"/>
    </location>
</feature>
<dbReference type="SUPFAM" id="SSF161093">
    <property type="entry name" value="MgtE membrane domain-like"/>
    <property type="match status" value="1"/>
</dbReference>
<feature type="transmembrane region" description="Helical" evidence="9">
    <location>
        <begin position="390"/>
        <end position="414"/>
    </location>
</feature>
<dbReference type="InterPro" id="IPR036739">
    <property type="entry name" value="SLC41_membr_dom_sf"/>
</dbReference>
<reference evidence="12" key="1">
    <citation type="journal article" date="2017" name="J. Clin. Microbiol.">
        <title>Finegoldia magna Isolated from Orthopedic Joint Implant-Associated Infections.</title>
        <authorList>
            <person name="Soderquist B."/>
            <person name="Bjorklund S."/>
            <person name="Hellmark B."/>
            <person name="Jensen A."/>
            <person name="Bruggemann H."/>
        </authorList>
    </citation>
    <scope>NUCLEOTIDE SEQUENCE</scope>
    <source>
        <strain evidence="12">CCUG 54800</strain>
    </source>
</reference>
<dbReference type="Gene3D" id="1.25.60.10">
    <property type="entry name" value="MgtE N-terminal domain-like"/>
    <property type="match status" value="1"/>
</dbReference>
<dbReference type="InterPro" id="IPR000644">
    <property type="entry name" value="CBS_dom"/>
</dbReference>
<keyword evidence="4 9" id="KW-0812">Transmembrane</keyword>
<evidence type="ECO:0000256" key="6">
    <source>
        <dbReference type="ARBA" id="ARBA00022989"/>
    </source>
</evidence>
<keyword evidence="3 9" id="KW-0813">Transport</keyword>
<evidence type="ECO:0000313" key="11">
    <source>
        <dbReference type="EMBL" id="MBS5965366.1"/>
    </source>
</evidence>
<dbReference type="PANTHER" id="PTHR43773:SF1">
    <property type="entry name" value="MAGNESIUM TRANSPORTER MGTE"/>
    <property type="match status" value="1"/>
</dbReference>
<dbReference type="InterPro" id="IPR038076">
    <property type="entry name" value="MgtE_N_sf"/>
</dbReference>
<evidence type="ECO:0000256" key="4">
    <source>
        <dbReference type="ARBA" id="ARBA00022692"/>
    </source>
</evidence>
<comment type="similarity">
    <text evidence="2 9">Belongs to the SLC41A transporter family.</text>
</comment>
<comment type="subunit">
    <text evidence="9">Homodimer.</text>
</comment>
<evidence type="ECO:0000313" key="12">
    <source>
        <dbReference type="EMBL" id="OXZ28026.1"/>
    </source>
</evidence>
<dbReference type="InterPro" id="IPR006667">
    <property type="entry name" value="SLC41_membr_dom"/>
</dbReference>
<comment type="caution">
    <text evidence="12">The sequence shown here is derived from an EMBL/GenBank/DDBJ whole genome shotgun (WGS) entry which is preliminary data.</text>
</comment>
<dbReference type="Proteomes" id="UP000730862">
    <property type="component" value="Unassembled WGS sequence"/>
</dbReference>
<dbReference type="Pfam" id="PF01769">
    <property type="entry name" value="MgtE"/>
    <property type="match status" value="1"/>
</dbReference>
<dbReference type="SUPFAM" id="SSF158791">
    <property type="entry name" value="MgtE N-terminal domain-like"/>
    <property type="match status" value="1"/>
</dbReference>
<dbReference type="SMART" id="SM00924">
    <property type="entry name" value="MgtE_N"/>
    <property type="match status" value="1"/>
</dbReference>
<dbReference type="RefSeq" id="WP_094205481.1">
    <property type="nucleotide sequence ID" value="NZ_JAHAIK010000019.1"/>
</dbReference>
<dbReference type="SUPFAM" id="SSF54631">
    <property type="entry name" value="CBS-domain pair"/>
    <property type="match status" value="1"/>
</dbReference>
<dbReference type="GO" id="GO:0015095">
    <property type="term" value="F:magnesium ion transmembrane transporter activity"/>
    <property type="evidence" value="ECO:0007669"/>
    <property type="project" value="UniProtKB-UniRule"/>
</dbReference>
<dbReference type="EMBL" id="NDYC01000016">
    <property type="protein sequence ID" value="OXZ28026.1"/>
    <property type="molecule type" value="Genomic_DNA"/>
</dbReference>
<keyword evidence="9" id="KW-0479">Metal-binding</keyword>
<comment type="function">
    <text evidence="9">Acts as a magnesium transporter.</text>
</comment>
<reference evidence="13" key="2">
    <citation type="submission" date="2017-04" db="EMBL/GenBank/DDBJ databases">
        <title>Finegoldia magna isolated from orthopedic joint implant-associated infections.</title>
        <authorList>
            <person name="Bjorklund S."/>
            <person name="Bruggemann H."/>
            <person name="Jensen A."/>
            <person name="Hellmark B."/>
            <person name="Soderquist B."/>
        </authorList>
    </citation>
    <scope>NUCLEOTIDE SEQUENCE [LARGE SCALE GENOMIC DNA]</scope>
    <source>
        <strain evidence="13">CCUG 54800</strain>
    </source>
</reference>
<dbReference type="EMBL" id="JAHAIK010000019">
    <property type="protein sequence ID" value="MBS5965366.1"/>
    <property type="molecule type" value="Genomic_DNA"/>
</dbReference>
<feature type="domain" description="CBS" evidence="10">
    <location>
        <begin position="206"/>
        <end position="262"/>
    </location>
</feature>
<evidence type="ECO:0000313" key="13">
    <source>
        <dbReference type="Proteomes" id="UP000215413"/>
    </source>
</evidence>
<dbReference type="SMART" id="SM00116">
    <property type="entry name" value="CBS"/>
    <property type="match status" value="1"/>
</dbReference>
<keyword evidence="6 9" id="KW-1133">Transmembrane helix</keyword>
<keyword evidence="5 9" id="KW-0460">Magnesium</keyword>
<feature type="transmembrane region" description="Helical" evidence="9">
    <location>
        <begin position="364"/>
        <end position="384"/>
    </location>
</feature>
<comment type="subcellular location">
    <subcellularLocation>
        <location evidence="9">Cell membrane</location>
        <topology evidence="9">Multi-pass membrane protein</topology>
    </subcellularLocation>
    <subcellularLocation>
        <location evidence="1">Membrane</location>
        <topology evidence="1">Multi-pass membrane protein</topology>
    </subcellularLocation>
</comment>
<evidence type="ECO:0000256" key="9">
    <source>
        <dbReference type="RuleBase" id="RU362011"/>
    </source>
</evidence>
<evidence type="ECO:0000256" key="1">
    <source>
        <dbReference type="ARBA" id="ARBA00004141"/>
    </source>
</evidence>
<sequence length="455" mass="51632">MMDEKFERHEIDMDLLNKYLEDKDYLKLKNQIQKYNPVDITDYIESLDLKSAMLVFRLLNKDDSIDVFSHMEKDDRTRLLEAFSDKEVKFIVDELYFDDMIDLIEEMPAGIVKKVLRHTDKSERNLINQFLNYPEDSAGSLMTIEYIELRSYYTVRKALEVIKKTGVDKQTVYTCFVTNEKKTLLGFISLRTIVTNEPETLIEDLMDEDVIYVHTDDDQETVADVFKKYGFVVLPVVDNEKRLTGIITVDDIMEVMEQEATEDFQIMAGMSPDEDDYLDQGVFNLAKKRIAWLLILMVSATFTGSIMTHYESLLGQAIILTAFIPMIMDTGGNSGSQSSTLIIRGLATGEISTKDWLKVFFKEFRVALVVSVVMSIVCFIKTMVVDKVSVPVGLVVSLTLIFTIVTAKLIGGMLPIIAKKLKLDPAIMAGPLITTVVDALSLLIYFEMAHIALGI</sequence>
<dbReference type="Gene3D" id="3.10.580.10">
    <property type="entry name" value="CBS-domain"/>
    <property type="match status" value="1"/>
</dbReference>
<name>A0A233V6K9_FINMA</name>
<evidence type="ECO:0000256" key="2">
    <source>
        <dbReference type="ARBA" id="ARBA00009749"/>
    </source>
</evidence>
<dbReference type="InterPro" id="IPR006668">
    <property type="entry name" value="Mg_transptr_MgtE_intracell_dom"/>
</dbReference>
<dbReference type="Gene3D" id="1.10.357.20">
    <property type="entry name" value="SLC41 divalent cation transporters, integral membrane domain"/>
    <property type="match status" value="1"/>
</dbReference>
<dbReference type="GO" id="GO:0005886">
    <property type="term" value="C:plasma membrane"/>
    <property type="evidence" value="ECO:0007669"/>
    <property type="project" value="UniProtKB-SubCell"/>
</dbReference>
<protein>
    <recommendedName>
        <fullName evidence="9">Magnesium transporter MgtE</fullName>
    </recommendedName>
</protein>
<dbReference type="Pfam" id="PF00571">
    <property type="entry name" value="CBS"/>
    <property type="match status" value="1"/>
</dbReference>
<proteinExistence type="inferred from homology"/>
<evidence type="ECO:0000256" key="7">
    <source>
        <dbReference type="ARBA" id="ARBA00023136"/>
    </source>
</evidence>
<evidence type="ECO:0000256" key="8">
    <source>
        <dbReference type="PROSITE-ProRule" id="PRU00703"/>
    </source>
</evidence>
<dbReference type="CDD" id="cd04606">
    <property type="entry name" value="CBS_pair_Mg_transporter"/>
    <property type="match status" value="1"/>
</dbReference>
<dbReference type="PANTHER" id="PTHR43773">
    <property type="entry name" value="MAGNESIUM TRANSPORTER MGTE"/>
    <property type="match status" value="1"/>
</dbReference>
<feature type="transmembrane region" description="Helical" evidence="9">
    <location>
        <begin position="290"/>
        <end position="307"/>
    </location>
</feature>
<dbReference type="NCBIfam" id="TIGR00400">
    <property type="entry name" value="mgtE"/>
    <property type="match status" value="1"/>
</dbReference>
<gene>
    <name evidence="11" type="primary">mgtE</name>
    <name evidence="12" type="ORF">B9N49_03105</name>
    <name evidence="11" type="ORF">KIA07_06870</name>
</gene>
<dbReference type="InterPro" id="IPR046342">
    <property type="entry name" value="CBS_dom_sf"/>
</dbReference>
<keyword evidence="8" id="KW-0129">CBS domain</keyword>
<comment type="caution">
    <text evidence="9">Lacks conserved residue(s) required for the propagation of feature annotation.</text>
</comment>
<dbReference type="GO" id="GO:0046872">
    <property type="term" value="F:metal ion binding"/>
    <property type="evidence" value="ECO:0007669"/>
    <property type="project" value="UniProtKB-KW"/>
</dbReference>
<reference evidence="11" key="3">
    <citation type="submission" date="2021-02" db="EMBL/GenBank/DDBJ databases">
        <title>Infant gut strain persistence is associated with maternal origin, phylogeny, and functional potential including surface adhesion and iron acquisition.</title>
        <authorList>
            <person name="Lou Y.C."/>
        </authorList>
    </citation>
    <scope>NUCLEOTIDE SEQUENCE</scope>
    <source>
        <strain evidence="11">L3_058_000G1_dasL3_058_000G1_concoct_72</strain>
    </source>
</reference>
<organism evidence="12 13">
    <name type="scientific">Finegoldia magna</name>
    <name type="common">Peptostreptococcus magnus</name>
    <dbReference type="NCBI Taxonomy" id="1260"/>
    <lineage>
        <taxon>Bacteria</taxon>
        <taxon>Bacillati</taxon>
        <taxon>Bacillota</taxon>
        <taxon>Tissierellia</taxon>
        <taxon>Tissierellales</taxon>
        <taxon>Peptoniphilaceae</taxon>
        <taxon>Finegoldia</taxon>
    </lineage>
</organism>
<evidence type="ECO:0000256" key="3">
    <source>
        <dbReference type="ARBA" id="ARBA00022448"/>
    </source>
</evidence>
<dbReference type="AlphaFoldDB" id="A0A233V6K9"/>
<evidence type="ECO:0000256" key="5">
    <source>
        <dbReference type="ARBA" id="ARBA00022842"/>
    </source>
</evidence>